<dbReference type="GO" id="GO:0009313">
    <property type="term" value="P:oligosaccharide catabolic process"/>
    <property type="evidence" value="ECO:0007669"/>
    <property type="project" value="TreeGrafter"/>
</dbReference>
<keyword evidence="4" id="KW-0378">Hydrolase</keyword>
<evidence type="ECO:0000313" key="4">
    <source>
        <dbReference type="EMBL" id="MCU7552241.1"/>
    </source>
</evidence>
<dbReference type="Gene3D" id="2.70.98.30">
    <property type="entry name" value="Golgi alpha-mannosidase II, domain 4"/>
    <property type="match status" value="1"/>
</dbReference>
<dbReference type="CDD" id="cd10791">
    <property type="entry name" value="GH38N_AMII_like_1"/>
    <property type="match status" value="1"/>
</dbReference>
<dbReference type="InterPro" id="IPR011682">
    <property type="entry name" value="Glyco_hydro_38_C"/>
</dbReference>
<dbReference type="SUPFAM" id="SSF88713">
    <property type="entry name" value="Glycoside hydrolase/deacetylase"/>
    <property type="match status" value="1"/>
</dbReference>
<dbReference type="RefSeq" id="WP_279299677.1">
    <property type="nucleotide sequence ID" value="NZ_JAOTIF010000030.1"/>
</dbReference>
<gene>
    <name evidence="4" type="ORF">OCK74_24190</name>
</gene>
<reference evidence="4" key="2">
    <citation type="submission" date="2023-04" db="EMBL/GenBank/DDBJ databases">
        <title>Paracnuella aquatica gen. nov., sp. nov., a member of the family Chitinophagaceae isolated from a hot spring.</title>
        <authorList>
            <person name="Wang C."/>
        </authorList>
    </citation>
    <scope>NUCLEOTIDE SEQUENCE</scope>
    <source>
        <strain evidence="4">LB-8</strain>
    </source>
</reference>
<evidence type="ECO:0000313" key="5">
    <source>
        <dbReference type="Proteomes" id="UP001155483"/>
    </source>
</evidence>
<protein>
    <submittedName>
        <fullName evidence="4">Glycoside hydrolase</fullName>
    </submittedName>
</protein>
<evidence type="ECO:0000259" key="2">
    <source>
        <dbReference type="Pfam" id="PF01074"/>
    </source>
</evidence>
<dbReference type="Pfam" id="PF07748">
    <property type="entry name" value="Glyco_hydro_38C"/>
    <property type="match status" value="1"/>
</dbReference>
<dbReference type="InterPro" id="IPR011013">
    <property type="entry name" value="Gal_mutarotase_sf_dom"/>
</dbReference>
<dbReference type="PANTHER" id="PTHR46017:SF1">
    <property type="entry name" value="ALPHA-MANNOSIDASE 2C1"/>
    <property type="match status" value="1"/>
</dbReference>
<dbReference type="InterPro" id="IPR011330">
    <property type="entry name" value="Glyco_hydro/deAcase_b/a-brl"/>
</dbReference>
<feature type="signal peptide" evidence="1">
    <location>
        <begin position="1"/>
        <end position="23"/>
    </location>
</feature>
<dbReference type="Gene3D" id="3.20.110.10">
    <property type="entry name" value="Glycoside hydrolase 38, N terminal domain"/>
    <property type="match status" value="1"/>
</dbReference>
<sequence>MRKSIITSLLILFLLLQGTNGFANGSFPDSIAVKVQSFYRHRSDKKPGRSLMLYFKGAPLIGKGTITLESGTIKELLPVDGKNGIDSLDVLLPAGLGVKTDCQLKIVVKQANKMLEHSVRVPALRQWTVYIYPHSHVDIGYTNTQQNVEVIHRRNIFNGIELAKKTAAYPEGARYVWNPEVLWPVERLFSKASRQVKQEVIDAVKKGYLHLDASYVNTNTSAAADEELFEFLGHGKDFEKLTGKKIETFVQVDVPGMTWGIVPVAKRLGIKYIFALNNGSDRVGRSTDLSFRPFWWKSVDGKSKVLFLQPGSYVPGAQLKGFKFWPKMLGQTDTTKLLSMVKTETPRQNFIDGYLADMLPKLEKSDYYPYDLFAMSWAMADNTPIDADLPEAVKSWNEEFAYPHLVIASATEIMKKYEEKYGDQLPVLSGDFTEYWTDGLGTAAKQTAMNRNAKERLIQDETLWAMLHQGEPAPRADLKEAWRNVSLGTEHTWCYFSPDKQPITNDILNVKFGYFQKGEDISKDIMHRALAPVAKSESQTVGVFNTLSWSRSQLVTLSKEQSSQYNSVTDEWGKAVLSQRLSTGELVFMAEHIPALGSGSYQLSAGKTNTSGSLAQGNVLDNGILKVVIDPQTGDISSLTKGAKEFVDAKAACSINSYRYLKSSEKQNRLSGTSNVKISILENGPLLASILVESAAEGCNSLSRTITLIKGQAYVDIKNNLDKQAITKKEGVHFGFAFNIPQSETMVDIPWGIMKIDKDQLEGANRNWIGFQRWLDVSNKEKGVTMCSLDAPVLEIGDLTADILGGATNSPKWIKNLAPSATIYSWALNNHWHTNFPLSQEGRLEFRYRLLPHNTAYDAAMANRFGMEQSQPLVVSPLKQKLNQKPLMSLTDNPKVLLSILKVDESGNRMEVRLRSVSDKDEVVKVNWLERKPLSVLMNNKVLSNADKLAQTEVLVPAMGMASFIVDFNSIISMGDNLSAGL</sequence>
<dbReference type="EMBL" id="JAOTIF010000030">
    <property type="protein sequence ID" value="MCU7552241.1"/>
    <property type="molecule type" value="Genomic_DNA"/>
</dbReference>
<name>A0A9X2Y0C8_9BACT</name>
<dbReference type="Proteomes" id="UP001155483">
    <property type="component" value="Unassembled WGS sequence"/>
</dbReference>
<dbReference type="PANTHER" id="PTHR46017">
    <property type="entry name" value="ALPHA-MANNOSIDASE 2C1"/>
    <property type="match status" value="1"/>
</dbReference>
<accession>A0A9X2Y0C8</accession>
<dbReference type="GO" id="GO:0030246">
    <property type="term" value="F:carbohydrate binding"/>
    <property type="evidence" value="ECO:0007669"/>
    <property type="project" value="InterPro"/>
</dbReference>
<evidence type="ECO:0000256" key="1">
    <source>
        <dbReference type="SAM" id="SignalP"/>
    </source>
</evidence>
<dbReference type="Gene3D" id="2.60.40.1180">
    <property type="entry name" value="Golgi alpha-mannosidase II"/>
    <property type="match status" value="1"/>
</dbReference>
<feature type="chain" id="PRO_5040857218" evidence="1">
    <location>
        <begin position="24"/>
        <end position="982"/>
    </location>
</feature>
<comment type="caution">
    <text evidence="4">The sequence shown here is derived from an EMBL/GenBank/DDBJ whole genome shotgun (WGS) entry which is preliminary data.</text>
</comment>
<proteinExistence type="predicted"/>
<reference evidence="4" key="1">
    <citation type="submission" date="2022-09" db="EMBL/GenBank/DDBJ databases">
        <authorList>
            <person name="Yuan C."/>
            <person name="Ke Z."/>
        </authorList>
    </citation>
    <scope>NUCLEOTIDE SEQUENCE</scope>
    <source>
        <strain evidence="4">LB-8</strain>
    </source>
</reference>
<feature type="domain" description="Glycosyl hydrolase family 38 C-terminal" evidence="3">
    <location>
        <begin position="620"/>
        <end position="787"/>
    </location>
</feature>
<dbReference type="InterPro" id="IPR013780">
    <property type="entry name" value="Glyco_hydro_b"/>
</dbReference>
<feature type="domain" description="Glycoside hydrolase family 38 N-terminal" evidence="2">
    <location>
        <begin position="128"/>
        <end position="426"/>
    </location>
</feature>
<dbReference type="GO" id="GO:0006013">
    <property type="term" value="P:mannose metabolic process"/>
    <property type="evidence" value="ECO:0007669"/>
    <property type="project" value="InterPro"/>
</dbReference>
<dbReference type="InterPro" id="IPR027291">
    <property type="entry name" value="Glyco_hydro_38_N_sf"/>
</dbReference>
<evidence type="ECO:0000259" key="3">
    <source>
        <dbReference type="Pfam" id="PF07748"/>
    </source>
</evidence>
<dbReference type="GO" id="GO:0004559">
    <property type="term" value="F:alpha-mannosidase activity"/>
    <property type="evidence" value="ECO:0007669"/>
    <property type="project" value="InterPro"/>
</dbReference>
<keyword evidence="5" id="KW-1185">Reference proteome</keyword>
<keyword evidence="1" id="KW-0732">Signal</keyword>
<dbReference type="AlphaFoldDB" id="A0A9X2Y0C8"/>
<dbReference type="InterPro" id="IPR000602">
    <property type="entry name" value="Glyco_hydro_38_N"/>
</dbReference>
<dbReference type="SUPFAM" id="SSF74650">
    <property type="entry name" value="Galactose mutarotase-like"/>
    <property type="match status" value="1"/>
</dbReference>
<dbReference type="Pfam" id="PF01074">
    <property type="entry name" value="Glyco_hydro_38N"/>
    <property type="match status" value="1"/>
</dbReference>
<organism evidence="4 5">
    <name type="scientific">Paraflavisolibacter caeni</name>
    <dbReference type="NCBI Taxonomy" id="2982496"/>
    <lineage>
        <taxon>Bacteria</taxon>
        <taxon>Pseudomonadati</taxon>
        <taxon>Bacteroidota</taxon>
        <taxon>Chitinophagia</taxon>
        <taxon>Chitinophagales</taxon>
        <taxon>Chitinophagaceae</taxon>
        <taxon>Paraflavisolibacter</taxon>
    </lineage>
</organism>